<dbReference type="PANTHER" id="PTHR35046">
    <property type="entry name" value="ZINC KNUCKLE (CCHC-TYPE) FAMILY PROTEIN"/>
    <property type="match status" value="1"/>
</dbReference>
<dbReference type="PANTHER" id="PTHR35046:SF9">
    <property type="entry name" value="RNA-DIRECTED DNA POLYMERASE"/>
    <property type="match status" value="1"/>
</dbReference>
<accession>A0AAW2S0N0</accession>
<dbReference type="InterPro" id="IPR043502">
    <property type="entry name" value="DNA/RNA_pol_sf"/>
</dbReference>
<organism evidence="1">
    <name type="scientific">Sesamum radiatum</name>
    <name type="common">Black benniseed</name>
    <dbReference type="NCBI Taxonomy" id="300843"/>
    <lineage>
        <taxon>Eukaryota</taxon>
        <taxon>Viridiplantae</taxon>
        <taxon>Streptophyta</taxon>
        <taxon>Embryophyta</taxon>
        <taxon>Tracheophyta</taxon>
        <taxon>Spermatophyta</taxon>
        <taxon>Magnoliopsida</taxon>
        <taxon>eudicotyledons</taxon>
        <taxon>Gunneridae</taxon>
        <taxon>Pentapetalae</taxon>
        <taxon>asterids</taxon>
        <taxon>lamiids</taxon>
        <taxon>Lamiales</taxon>
        <taxon>Pedaliaceae</taxon>
        <taxon>Sesamum</taxon>
    </lineage>
</organism>
<reference evidence="1" key="1">
    <citation type="submission" date="2020-06" db="EMBL/GenBank/DDBJ databases">
        <authorList>
            <person name="Li T."/>
            <person name="Hu X."/>
            <person name="Zhang T."/>
            <person name="Song X."/>
            <person name="Zhang H."/>
            <person name="Dai N."/>
            <person name="Sheng W."/>
            <person name="Hou X."/>
            <person name="Wei L."/>
        </authorList>
    </citation>
    <scope>NUCLEOTIDE SEQUENCE</scope>
    <source>
        <strain evidence="1">G02</strain>
        <tissue evidence="1">Leaf</tissue>
    </source>
</reference>
<protein>
    <submittedName>
        <fullName evidence="1">Transposon Ty3-G Gag-Pol polyprotein</fullName>
    </submittedName>
</protein>
<dbReference type="EMBL" id="JACGWJ010000012">
    <property type="protein sequence ID" value="KAL0386008.1"/>
    <property type="molecule type" value="Genomic_DNA"/>
</dbReference>
<dbReference type="AlphaFoldDB" id="A0AAW2S0N0"/>
<reference evidence="1" key="2">
    <citation type="journal article" date="2024" name="Plant">
        <title>Genomic evolution and insights into agronomic trait innovations of Sesamum species.</title>
        <authorList>
            <person name="Miao H."/>
            <person name="Wang L."/>
            <person name="Qu L."/>
            <person name="Liu H."/>
            <person name="Sun Y."/>
            <person name="Le M."/>
            <person name="Wang Q."/>
            <person name="Wei S."/>
            <person name="Zheng Y."/>
            <person name="Lin W."/>
            <person name="Duan Y."/>
            <person name="Cao H."/>
            <person name="Xiong S."/>
            <person name="Wang X."/>
            <person name="Wei L."/>
            <person name="Li C."/>
            <person name="Ma Q."/>
            <person name="Ju M."/>
            <person name="Zhao R."/>
            <person name="Li G."/>
            <person name="Mu C."/>
            <person name="Tian Q."/>
            <person name="Mei H."/>
            <person name="Zhang T."/>
            <person name="Gao T."/>
            <person name="Zhang H."/>
        </authorList>
    </citation>
    <scope>NUCLEOTIDE SEQUENCE</scope>
    <source>
        <strain evidence="1">G02</strain>
    </source>
</reference>
<gene>
    <name evidence="1" type="ORF">Sradi_2995100</name>
</gene>
<evidence type="ECO:0000313" key="1">
    <source>
        <dbReference type="EMBL" id="KAL0386008.1"/>
    </source>
</evidence>
<dbReference type="SUPFAM" id="SSF56672">
    <property type="entry name" value="DNA/RNA polymerases"/>
    <property type="match status" value="1"/>
</dbReference>
<proteinExistence type="predicted"/>
<name>A0AAW2S0N0_SESRA</name>
<dbReference type="Gene3D" id="3.10.10.10">
    <property type="entry name" value="HIV Type 1 Reverse Transcriptase, subunit A, domain 1"/>
    <property type="match status" value="1"/>
</dbReference>
<sequence>MDECEGKKKSTFYAKASEMKRALLEEKSVLLIVFKESLNTNELTPSLPSVFMSLLHEYDDVFLEEEPSGLPPMRGIEHQINFIPGSVLPNRLAYRVNPEETKEIQRQVEELLTKGKIRESMSPCAVPVIVVPNKDGSWRMCIDC</sequence>
<comment type="caution">
    <text evidence="1">The sequence shown here is derived from an EMBL/GenBank/DDBJ whole genome shotgun (WGS) entry which is preliminary data.</text>
</comment>